<proteinExistence type="predicted"/>
<organism evidence="2">
    <name type="scientific">Aegilops tauschii</name>
    <name type="common">Tausch's goatgrass</name>
    <name type="synonym">Aegilops squarrosa</name>
    <dbReference type="NCBI Taxonomy" id="37682"/>
    <lineage>
        <taxon>Eukaryota</taxon>
        <taxon>Viridiplantae</taxon>
        <taxon>Streptophyta</taxon>
        <taxon>Embryophyta</taxon>
        <taxon>Tracheophyta</taxon>
        <taxon>Spermatophyta</taxon>
        <taxon>Magnoliopsida</taxon>
        <taxon>Liliopsida</taxon>
        <taxon>Poales</taxon>
        <taxon>Poaceae</taxon>
        <taxon>BOP clade</taxon>
        <taxon>Pooideae</taxon>
        <taxon>Triticodae</taxon>
        <taxon>Triticeae</taxon>
        <taxon>Triticinae</taxon>
        <taxon>Aegilops</taxon>
    </lineage>
</organism>
<name>N1R4C3_AEGTA</name>
<reference evidence="2" key="1">
    <citation type="submission" date="2015-06" db="UniProtKB">
        <authorList>
            <consortium name="EnsemblPlants"/>
        </authorList>
    </citation>
    <scope>IDENTIFICATION</scope>
</reference>
<dbReference type="AlphaFoldDB" id="N1R4C3"/>
<feature type="compositionally biased region" description="Basic and acidic residues" evidence="1">
    <location>
        <begin position="52"/>
        <end position="63"/>
    </location>
</feature>
<dbReference type="EnsemblPlants" id="EMT33373">
    <property type="protein sequence ID" value="EMT33373"/>
    <property type="gene ID" value="F775_43834"/>
</dbReference>
<feature type="region of interest" description="Disordered" evidence="1">
    <location>
        <begin position="1"/>
        <end position="73"/>
    </location>
</feature>
<sequence>MTPGVEGQVLELPPLRTMPPLKDVVDLEPNVNPMETTKGPRVRGDTGFVSPEQREDGALHEEAGQGTTTNWERTPDDAMVYRDLMAVANLANNIQLKLDHPMVEQFNRAKAMLKATDVI</sequence>
<evidence type="ECO:0000256" key="1">
    <source>
        <dbReference type="SAM" id="MobiDB-lite"/>
    </source>
</evidence>
<accession>N1R4C3</accession>
<evidence type="ECO:0000313" key="2">
    <source>
        <dbReference type="EnsemblPlants" id="EMT33373"/>
    </source>
</evidence>
<protein>
    <submittedName>
        <fullName evidence="2">Uncharacterized protein</fullName>
    </submittedName>
</protein>